<feature type="compositionally biased region" description="Low complexity" evidence="2">
    <location>
        <begin position="1"/>
        <end position="16"/>
    </location>
</feature>
<comment type="caution">
    <text evidence="4">The sequence shown here is derived from an EMBL/GenBank/DDBJ whole genome shotgun (WGS) entry which is preliminary data.</text>
</comment>
<name>A0AAP0B8I0_9ASPA</name>
<dbReference type="Proteomes" id="UP001418222">
    <property type="component" value="Unassembled WGS sequence"/>
</dbReference>
<feature type="region of interest" description="Disordered" evidence="2">
    <location>
        <begin position="1"/>
        <end position="45"/>
    </location>
</feature>
<gene>
    <name evidence="4" type="ORF">KSP39_PZI015361</name>
</gene>
<dbReference type="PANTHER" id="PTHR31471">
    <property type="entry name" value="OS02G0116800 PROTEIN"/>
    <property type="match status" value="1"/>
</dbReference>
<sequence>MVAKEPVSAPADASAGDGDGSPERNHLAIVPSEEIPPPLSVESTRREEVETKISAWEEEEVSRITNRFQRQKAIIDGWEGEQVEKASACLKKLEVIKYLNPDP</sequence>
<evidence type="ECO:0000256" key="2">
    <source>
        <dbReference type="SAM" id="MobiDB-lite"/>
    </source>
</evidence>
<dbReference type="PANTHER" id="PTHR31471:SF87">
    <property type="entry name" value="REMORIN 4.2"/>
    <property type="match status" value="1"/>
</dbReference>
<feature type="domain" description="Remorin C-terminal" evidence="3">
    <location>
        <begin position="47"/>
        <end position="95"/>
    </location>
</feature>
<protein>
    <recommendedName>
        <fullName evidence="3">Remorin C-terminal domain-containing protein</fullName>
    </recommendedName>
</protein>
<evidence type="ECO:0000313" key="5">
    <source>
        <dbReference type="Proteomes" id="UP001418222"/>
    </source>
</evidence>
<evidence type="ECO:0000256" key="1">
    <source>
        <dbReference type="ARBA" id="ARBA00005711"/>
    </source>
</evidence>
<dbReference type="EMBL" id="JBBWWQ010000013">
    <property type="protein sequence ID" value="KAK8933252.1"/>
    <property type="molecule type" value="Genomic_DNA"/>
</dbReference>
<accession>A0AAP0B8I0</accession>
<dbReference type="InterPro" id="IPR005516">
    <property type="entry name" value="Remorin_C"/>
</dbReference>
<evidence type="ECO:0000313" key="4">
    <source>
        <dbReference type="EMBL" id="KAK8933252.1"/>
    </source>
</evidence>
<reference evidence="4 5" key="1">
    <citation type="journal article" date="2022" name="Nat. Plants">
        <title>Genomes of leafy and leafless Platanthera orchids illuminate the evolution of mycoheterotrophy.</title>
        <authorList>
            <person name="Li M.H."/>
            <person name="Liu K.W."/>
            <person name="Li Z."/>
            <person name="Lu H.C."/>
            <person name="Ye Q.L."/>
            <person name="Zhang D."/>
            <person name="Wang J.Y."/>
            <person name="Li Y.F."/>
            <person name="Zhong Z.M."/>
            <person name="Liu X."/>
            <person name="Yu X."/>
            <person name="Liu D.K."/>
            <person name="Tu X.D."/>
            <person name="Liu B."/>
            <person name="Hao Y."/>
            <person name="Liao X.Y."/>
            <person name="Jiang Y.T."/>
            <person name="Sun W.H."/>
            <person name="Chen J."/>
            <person name="Chen Y.Q."/>
            <person name="Ai Y."/>
            <person name="Zhai J.W."/>
            <person name="Wu S.S."/>
            <person name="Zhou Z."/>
            <person name="Hsiao Y.Y."/>
            <person name="Wu W.L."/>
            <person name="Chen Y.Y."/>
            <person name="Lin Y.F."/>
            <person name="Hsu J.L."/>
            <person name="Li C.Y."/>
            <person name="Wang Z.W."/>
            <person name="Zhao X."/>
            <person name="Zhong W.Y."/>
            <person name="Ma X.K."/>
            <person name="Ma L."/>
            <person name="Huang J."/>
            <person name="Chen G.Z."/>
            <person name="Huang M.Z."/>
            <person name="Huang L."/>
            <person name="Peng D.H."/>
            <person name="Luo Y.B."/>
            <person name="Zou S.Q."/>
            <person name="Chen S.P."/>
            <person name="Lan S."/>
            <person name="Tsai W.C."/>
            <person name="Van de Peer Y."/>
            <person name="Liu Z.J."/>
        </authorList>
    </citation>
    <scope>NUCLEOTIDE SEQUENCE [LARGE SCALE GENOMIC DNA]</scope>
    <source>
        <strain evidence="4">Lor287</strain>
    </source>
</reference>
<evidence type="ECO:0000259" key="3">
    <source>
        <dbReference type="Pfam" id="PF03763"/>
    </source>
</evidence>
<proteinExistence type="inferred from homology"/>
<comment type="similarity">
    <text evidence="1">Belongs to the remorin family.</text>
</comment>
<dbReference type="AlphaFoldDB" id="A0AAP0B8I0"/>
<keyword evidence="5" id="KW-1185">Reference proteome</keyword>
<dbReference type="Pfam" id="PF03763">
    <property type="entry name" value="Remorin_C"/>
    <property type="match status" value="1"/>
</dbReference>
<organism evidence="4 5">
    <name type="scientific">Platanthera zijinensis</name>
    <dbReference type="NCBI Taxonomy" id="2320716"/>
    <lineage>
        <taxon>Eukaryota</taxon>
        <taxon>Viridiplantae</taxon>
        <taxon>Streptophyta</taxon>
        <taxon>Embryophyta</taxon>
        <taxon>Tracheophyta</taxon>
        <taxon>Spermatophyta</taxon>
        <taxon>Magnoliopsida</taxon>
        <taxon>Liliopsida</taxon>
        <taxon>Asparagales</taxon>
        <taxon>Orchidaceae</taxon>
        <taxon>Orchidoideae</taxon>
        <taxon>Orchideae</taxon>
        <taxon>Orchidinae</taxon>
        <taxon>Platanthera</taxon>
    </lineage>
</organism>